<dbReference type="Pfam" id="PF14291">
    <property type="entry name" value="DUF4371"/>
    <property type="match status" value="1"/>
</dbReference>
<reference evidence="3" key="2">
    <citation type="submission" date="2025-09" db="UniProtKB">
        <authorList>
            <consortium name="Ensembl"/>
        </authorList>
    </citation>
    <scope>IDENTIFICATION</scope>
</reference>
<sequence>MESHAPSIIIGTNSLNGLNIAKQEMPFSVKQQVKVVLDIVMLCAKLDIPLRGQRETEDALNKGNFLELFKLISKYDPTIENRLKELPRNFKLMSHQVQDKLLEVAVSLLLRKIKAELHEQPAYFAIIADEYKNQSKHELVAVCIRFIHRRVIKERAIGFVETAEMSALGMLQRILEVIEPLGLDPSLCVGICLAVYVHCNSHRLNLVLCTAAKVSGHVITFFDILNNAHNFFTGAQRHARFIALHKEMHPNCQCMELERSCKTRWSSKSGSVHKILHLLDVILEALAEYADSSGQTKIDAELLLQQIQTKKFTFLLVTFCKLFENSDFAMKGLQSSTQCVTECISLIETLKATYVVFRDDSNCDFDKVLRIMEELMVKHNIPVANWDVTTCERKLPTKFHESLVTTTLGKTSTVRSNYDLRVLWNCILDRQIAELSYWFQEDTYGIMRASASLLPGSSTFGLKELLKVPCSLYGIVVCDAGYTVFTQHIRRRADTENEQFPSLTEVLDSCPADIFPNIHSLLRAIIMLPMTSCSVERLFSVTNRIKTRLRSSMLTGRLNNLTLLSFERELTDKLDYDEIINIFNSKPRRL</sequence>
<proteinExistence type="predicted"/>
<dbReference type="Pfam" id="PF05699">
    <property type="entry name" value="Dimer_Tnp_hAT"/>
    <property type="match status" value="1"/>
</dbReference>
<organism evidence="3 4">
    <name type="scientific">Sinocyclocheilus rhinocerous</name>
    <dbReference type="NCBI Taxonomy" id="307959"/>
    <lineage>
        <taxon>Eukaryota</taxon>
        <taxon>Metazoa</taxon>
        <taxon>Chordata</taxon>
        <taxon>Craniata</taxon>
        <taxon>Vertebrata</taxon>
        <taxon>Euteleostomi</taxon>
        <taxon>Actinopterygii</taxon>
        <taxon>Neopterygii</taxon>
        <taxon>Teleostei</taxon>
        <taxon>Ostariophysi</taxon>
        <taxon>Cypriniformes</taxon>
        <taxon>Cyprinidae</taxon>
        <taxon>Cyprininae</taxon>
        <taxon>Sinocyclocheilus</taxon>
    </lineage>
</organism>
<dbReference type="PANTHER" id="PTHR45749">
    <property type="match status" value="1"/>
</dbReference>
<dbReference type="SUPFAM" id="SSF53098">
    <property type="entry name" value="Ribonuclease H-like"/>
    <property type="match status" value="1"/>
</dbReference>
<dbReference type="InterPro" id="IPR012337">
    <property type="entry name" value="RNaseH-like_sf"/>
</dbReference>
<evidence type="ECO:0000313" key="3">
    <source>
        <dbReference type="Ensembl" id="ENSSRHP00000073515.1"/>
    </source>
</evidence>
<reference evidence="3" key="1">
    <citation type="submission" date="2025-08" db="UniProtKB">
        <authorList>
            <consortium name="Ensembl"/>
        </authorList>
    </citation>
    <scope>IDENTIFICATION</scope>
</reference>
<protein>
    <recommendedName>
        <fullName evidence="5">HAT C-terminal dimerisation domain-containing protein</fullName>
    </recommendedName>
</protein>
<dbReference type="InterPro" id="IPR025398">
    <property type="entry name" value="DUF4371"/>
</dbReference>
<evidence type="ECO:0000313" key="4">
    <source>
        <dbReference type="Proteomes" id="UP000472270"/>
    </source>
</evidence>
<dbReference type="GO" id="GO:0046983">
    <property type="term" value="F:protein dimerization activity"/>
    <property type="evidence" value="ECO:0007669"/>
    <property type="project" value="InterPro"/>
</dbReference>
<dbReference type="PANTHER" id="PTHR45749:SF37">
    <property type="entry name" value="OS05G0311600 PROTEIN"/>
    <property type="match status" value="1"/>
</dbReference>
<accession>A0A673LBQ8</accession>
<evidence type="ECO:0000259" key="1">
    <source>
        <dbReference type="Pfam" id="PF05699"/>
    </source>
</evidence>
<dbReference type="AlphaFoldDB" id="A0A673LBQ8"/>
<dbReference type="Proteomes" id="UP000472270">
    <property type="component" value="Unassembled WGS sequence"/>
</dbReference>
<feature type="domain" description="HAT C-terminal dimerisation" evidence="1">
    <location>
        <begin position="513"/>
        <end position="566"/>
    </location>
</feature>
<feature type="domain" description="DUF4371" evidence="2">
    <location>
        <begin position="38"/>
        <end position="174"/>
    </location>
</feature>
<keyword evidence="4" id="KW-1185">Reference proteome</keyword>
<dbReference type="Ensembl" id="ENSSRHT00000075518.1">
    <property type="protein sequence ID" value="ENSSRHP00000073515.1"/>
    <property type="gene ID" value="ENSSRHG00000036565.1"/>
</dbReference>
<evidence type="ECO:0008006" key="5">
    <source>
        <dbReference type="Google" id="ProtNLM"/>
    </source>
</evidence>
<evidence type="ECO:0000259" key="2">
    <source>
        <dbReference type="Pfam" id="PF14291"/>
    </source>
</evidence>
<name>A0A673LBQ8_9TELE</name>
<dbReference type="InterPro" id="IPR008906">
    <property type="entry name" value="HATC_C_dom"/>
</dbReference>